<proteinExistence type="predicted"/>
<evidence type="ECO:0008006" key="5">
    <source>
        <dbReference type="Google" id="ProtNLM"/>
    </source>
</evidence>
<protein>
    <recommendedName>
        <fullName evidence="5">Methyltransferase</fullName>
    </recommendedName>
</protein>
<evidence type="ECO:0000313" key="3">
    <source>
        <dbReference type="EMBL" id="CAD7659456.1"/>
    </source>
</evidence>
<dbReference type="PANTHER" id="PTHR22809">
    <property type="entry name" value="METHYLTRANSFERASE-RELATED"/>
    <property type="match status" value="1"/>
</dbReference>
<evidence type="ECO:0000256" key="1">
    <source>
        <dbReference type="ARBA" id="ARBA00022603"/>
    </source>
</evidence>
<dbReference type="Proteomes" id="UP000728032">
    <property type="component" value="Unassembled WGS sequence"/>
</dbReference>
<evidence type="ECO:0000313" key="4">
    <source>
        <dbReference type="Proteomes" id="UP000728032"/>
    </source>
</evidence>
<dbReference type="AlphaFoldDB" id="A0A7R9MFU7"/>
<keyword evidence="4" id="KW-1185">Reference proteome</keyword>
<dbReference type="EMBL" id="OC932282">
    <property type="protein sequence ID" value="CAD7659456.1"/>
    <property type="molecule type" value="Genomic_DNA"/>
</dbReference>
<gene>
    <name evidence="3" type="ORF">ONB1V03_LOCUS16051</name>
</gene>
<dbReference type="PANTHER" id="PTHR22809:SF5">
    <property type="entry name" value="TRNA N(3)-METHYLCYTIDINE METHYLTRANSFERASE METTL6"/>
    <property type="match status" value="1"/>
</dbReference>
<sequence length="76" mass="8973">MLRFSDGHKLDDNFYVRQDGTRAYYFSTEYMDSLVKSCGFEVIQNEYIRRQTVNRKEGTSVERIFIQGKYAKIAST</sequence>
<accession>A0A7R9MFU7</accession>
<reference evidence="3" key="1">
    <citation type="submission" date="2020-11" db="EMBL/GenBank/DDBJ databases">
        <authorList>
            <person name="Tran Van P."/>
        </authorList>
    </citation>
    <scope>NUCLEOTIDE SEQUENCE</scope>
</reference>
<organism evidence="3">
    <name type="scientific">Oppiella nova</name>
    <dbReference type="NCBI Taxonomy" id="334625"/>
    <lineage>
        <taxon>Eukaryota</taxon>
        <taxon>Metazoa</taxon>
        <taxon>Ecdysozoa</taxon>
        <taxon>Arthropoda</taxon>
        <taxon>Chelicerata</taxon>
        <taxon>Arachnida</taxon>
        <taxon>Acari</taxon>
        <taxon>Acariformes</taxon>
        <taxon>Sarcoptiformes</taxon>
        <taxon>Oribatida</taxon>
        <taxon>Brachypylina</taxon>
        <taxon>Oppioidea</taxon>
        <taxon>Oppiidae</taxon>
        <taxon>Oppiella</taxon>
    </lineage>
</organism>
<dbReference type="OrthoDB" id="417697at2759"/>
<dbReference type="EMBL" id="CAJPVJ010017457">
    <property type="protein sequence ID" value="CAG2176618.1"/>
    <property type="molecule type" value="Genomic_DNA"/>
</dbReference>
<dbReference type="InterPro" id="IPR026113">
    <property type="entry name" value="METTL2/6/8-like"/>
</dbReference>
<dbReference type="GO" id="GO:0008757">
    <property type="term" value="F:S-adenosylmethionine-dependent methyltransferase activity"/>
    <property type="evidence" value="ECO:0007669"/>
    <property type="project" value="UniProtKB-ARBA"/>
</dbReference>
<dbReference type="GO" id="GO:0032259">
    <property type="term" value="P:methylation"/>
    <property type="evidence" value="ECO:0007669"/>
    <property type="project" value="UniProtKB-KW"/>
</dbReference>
<keyword evidence="1" id="KW-0489">Methyltransferase</keyword>
<name>A0A7R9MFU7_9ACAR</name>
<keyword evidence="2" id="KW-0808">Transferase</keyword>
<evidence type="ECO:0000256" key="2">
    <source>
        <dbReference type="ARBA" id="ARBA00022679"/>
    </source>
</evidence>